<keyword evidence="1 3" id="KW-0474">Menaquinone biosynthesis</keyword>
<evidence type="ECO:0000256" key="2">
    <source>
        <dbReference type="ARBA" id="ARBA00023239"/>
    </source>
</evidence>
<evidence type="ECO:0000313" key="5">
    <source>
        <dbReference type="EMBL" id="POB48395.1"/>
    </source>
</evidence>
<organism evidence="5 6">
    <name type="scientific">Vibrio vulnificus</name>
    <dbReference type="NCBI Taxonomy" id="672"/>
    <lineage>
        <taxon>Bacteria</taxon>
        <taxon>Pseudomonadati</taxon>
        <taxon>Pseudomonadota</taxon>
        <taxon>Gammaproteobacteria</taxon>
        <taxon>Vibrionales</taxon>
        <taxon>Vibrionaceae</taxon>
        <taxon>Vibrio</taxon>
    </lineage>
</organism>
<proteinExistence type="inferred from homology"/>
<comment type="similarity">
    <text evidence="3">Belongs to the AB hydrolase superfamily. MenH family.</text>
</comment>
<dbReference type="PANTHER" id="PTHR42916">
    <property type="entry name" value="2-SUCCINYL-5-ENOLPYRUVYL-6-HYDROXY-3-CYCLOHEXENE-1-CARBOXYLATE SYNTHASE"/>
    <property type="match status" value="1"/>
</dbReference>
<dbReference type="EC" id="4.2.99.20" evidence="3"/>
<dbReference type="PANTHER" id="PTHR42916:SF1">
    <property type="entry name" value="PROTEIN PHYLLO, CHLOROPLASTIC"/>
    <property type="match status" value="1"/>
</dbReference>
<comment type="function">
    <text evidence="3">Catalyzes a proton abstraction reaction that results in 2,5-elimination of pyruvate from 2-succinyl-5-enolpyruvyl-6-hydroxy-3-cyclohexene-1-carboxylate (SEPHCHC) and the formation of 2-succinyl-6-hydroxy-2,4-cyclohexadiene-1-carboxylate (SHCHC).</text>
</comment>
<dbReference type="InterPro" id="IPR022485">
    <property type="entry name" value="SHCHC_synthase_MenH"/>
</dbReference>
<dbReference type="NCBIfam" id="TIGR03695">
    <property type="entry name" value="menH_SHCHC"/>
    <property type="match status" value="1"/>
</dbReference>
<dbReference type="SUPFAM" id="SSF53474">
    <property type="entry name" value="alpha/beta-Hydrolases"/>
    <property type="match status" value="1"/>
</dbReference>
<dbReference type="RefSeq" id="WP_103200209.1">
    <property type="nucleotide sequence ID" value="NZ_JASMUA010000003.1"/>
</dbReference>
<dbReference type="AlphaFoldDB" id="A0A2S3R3Y6"/>
<dbReference type="GO" id="GO:0009234">
    <property type="term" value="P:menaquinone biosynthetic process"/>
    <property type="evidence" value="ECO:0007669"/>
    <property type="project" value="UniProtKB-UniRule"/>
</dbReference>
<dbReference type="HAMAP" id="MF_01660">
    <property type="entry name" value="MenH"/>
    <property type="match status" value="1"/>
</dbReference>
<dbReference type="UniPathway" id="UPA00079"/>
<evidence type="ECO:0000259" key="4">
    <source>
        <dbReference type="Pfam" id="PF12697"/>
    </source>
</evidence>
<keyword evidence="2 3" id="KW-0456">Lyase</keyword>
<dbReference type="Gene3D" id="3.40.50.1820">
    <property type="entry name" value="alpha/beta hydrolase"/>
    <property type="match status" value="1"/>
</dbReference>
<dbReference type="GO" id="GO:0070205">
    <property type="term" value="F:2-succinyl-6-hydroxy-2,4-cyclohexadiene-1-carboxylate synthase activity"/>
    <property type="evidence" value="ECO:0007669"/>
    <property type="project" value="UniProtKB-UniRule"/>
</dbReference>
<comment type="catalytic activity">
    <reaction evidence="3">
        <text>5-enolpyruvoyl-6-hydroxy-2-succinyl-cyclohex-3-ene-1-carboxylate = (1R,6R)-6-hydroxy-2-succinyl-cyclohexa-2,4-diene-1-carboxylate + pyruvate</text>
        <dbReference type="Rhea" id="RHEA:25597"/>
        <dbReference type="ChEBI" id="CHEBI:15361"/>
        <dbReference type="ChEBI" id="CHEBI:58689"/>
        <dbReference type="ChEBI" id="CHEBI:58818"/>
        <dbReference type="EC" id="4.2.99.20"/>
    </reaction>
</comment>
<comment type="pathway">
    <text evidence="3">Quinol/quinone metabolism; 1,4-dihydroxy-2-naphthoate biosynthesis; 1,4-dihydroxy-2-naphthoate from chorismate: step 3/7.</text>
</comment>
<dbReference type="Pfam" id="PF12697">
    <property type="entry name" value="Abhydrolase_6"/>
    <property type="match status" value="1"/>
</dbReference>
<dbReference type="InterPro" id="IPR029058">
    <property type="entry name" value="AB_hydrolase_fold"/>
</dbReference>
<comment type="subunit">
    <text evidence="3">Monomer.</text>
</comment>
<dbReference type="NCBIfam" id="NF008340">
    <property type="entry name" value="PRK11126.1"/>
    <property type="match status" value="1"/>
</dbReference>
<comment type="caution">
    <text evidence="5">The sequence shown here is derived from an EMBL/GenBank/DDBJ whole genome shotgun (WGS) entry which is preliminary data.</text>
</comment>
<reference evidence="5 6" key="1">
    <citation type="journal article" date="2018" name="Front. Microbiol.">
        <title>Phylogeny of Vibrio vulnificus from the Analysis of the Core-Genome: Implications for Intra-Species Taxonomy.</title>
        <authorList>
            <person name="Roig F.J."/>
            <person name="Gonzalez-Candelas F."/>
            <person name="Sanjuan E."/>
            <person name="Fouz B."/>
            <person name="Feil E.J."/>
            <person name="Llorens C."/>
            <person name="Baker-Austin C."/>
            <person name="Oliver J.D."/>
            <person name="Danin-Poleg Y."/>
            <person name="Gibas C.J."/>
            <person name="Kashi Y."/>
            <person name="Gulig P.A."/>
            <person name="Morrison S.S."/>
            <person name="Amaro C."/>
        </authorList>
    </citation>
    <scope>NUCLEOTIDE SEQUENCE [LARGE SCALE GENOMIC DNA]</scope>
    <source>
        <strain evidence="5 6">CECT4608</strain>
    </source>
</reference>
<dbReference type="EMBL" id="PDGH01000077">
    <property type="protein sequence ID" value="POB48395.1"/>
    <property type="molecule type" value="Genomic_DNA"/>
</dbReference>
<accession>A0A2S3R3Y6</accession>
<dbReference type="UniPathway" id="UPA01057">
    <property type="reaction ID" value="UER00900"/>
</dbReference>
<comment type="pathway">
    <text evidence="3">Quinol/quinone metabolism; menaquinone biosynthesis.</text>
</comment>
<name>A0A2S3R3Y6_VIBVL</name>
<dbReference type="InterPro" id="IPR000073">
    <property type="entry name" value="AB_hydrolase_1"/>
</dbReference>
<evidence type="ECO:0000256" key="3">
    <source>
        <dbReference type="HAMAP-Rule" id="MF_01660"/>
    </source>
</evidence>
<evidence type="ECO:0000313" key="6">
    <source>
        <dbReference type="Proteomes" id="UP000237466"/>
    </source>
</evidence>
<gene>
    <name evidence="3" type="primary">menH</name>
    <name evidence="5" type="ORF">CRN52_09485</name>
</gene>
<dbReference type="Proteomes" id="UP000237466">
    <property type="component" value="Unassembled WGS sequence"/>
</dbReference>
<protein>
    <recommendedName>
        <fullName evidence="3">Putative 2-succinyl-6-hydroxy-2,4-cyclohexadiene-1-carboxylate synthase</fullName>
        <shortName evidence="3">SHCHC synthase</shortName>
        <ecNumber evidence="3">4.2.99.20</ecNumber>
    </recommendedName>
</protein>
<feature type="domain" description="AB hydrolase-1" evidence="4">
    <location>
        <begin position="20"/>
        <end position="251"/>
    </location>
</feature>
<sequence>MSVLSFNYQQGNGDDRSPVLVLLHGLLGSAEDWRATQCSLKEYPTLTIDLAGHGQSVGIATSSAAESAQQVAMVIEQQLAQRPCILIGYSMGGRIAMQGLVEHAFAALNLRGALIEGGNFGLVSEQEKQQRWISDSHWAKRFREEPIEQVLADWYQQGVFSSLNHAQKQTLIAKRSANLGASVAEMLLATSLAKQPNLLPQLQRSSVPLHYVCGEKDTKFQELARQSGLSCSIVDNAGHNVHQEQPNAFADIVRAFIHSVYQR</sequence>
<evidence type="ECO:0000256" key="1">
    <source>
        <dbReference type="ARBA" id="ARBA00022428"/>
    </source>
</evidence>